<gene>
    <name evidence="1" type="ORF">LCGC14_2766040</name>
</gene>
<dbReference type="AlphaFoldDB" id="A0A0F9BP64"/>
<protein>
    <submittedName>
        <fullName evidence="1">Uncharacterized protein</fullName>
    </submittedName>
</protein>
<name>A0A0F9BP64_9ZZZZ</name>
<evidence type="ECO:0000313" key="1">
    <source>
        <dbReference type="EMBL" id="KKK86161.1"/>
    </source>
</evidence>
<dbReference type="EMBL" id="LAZR01050975">
    <property type="protein sequence ID" value="KKK86161.1"/>
    <property type="molecule type" value="Genomic_DNA"/>
</dbReference>
<reference evidence="1" key="1">
    <citation type="journal article" date="2015" name="Nature">
        <title>Complex archaea that bridge the gap between prokaryotes and eukaryotes.</title>
        <authorList>
            <person name="Spang A."/>
            <person name="Saw J.H."/>
            <person name="Jorgensen S.L."/>
            <person name="Zaremba-Niedzwiedzka K."/>
            <person name="Martijn J."/>
            <person name="Lind A.E."/>
            <person name="van Eijk R."/>
            <person name="Schleper C."/>
            <person name="Guy L."/>
            <person name="Ettema T.J."/>
        </authorList>
    </citation>
    <scope>NUCLEOTIDE SEQUENCE</scope>
</reference>
<proteinExistence type="predicted"/>
<organism evidence="1">
    <name type="scientific">marine sediment metagenome</name>
    <dbReference type="NCBI Taxonomy" id="412755"/>
    <lineage>
        <taxon>unclassified sequences</taxon>
        <taxon>metagenomes</taxon>
        <taxon>ecological metagenomes</taxon>
    </lineage>
</organism>
<comment type="caution">
    <text evidence="1">The sequence shown here is derived from an EMBL/GenBank/DDBJ whole genome shotgun (WGS) entry which is preliminary data.</text>
</comment>
<accession>A0A0F9BP64</accession>
<feature type="non-terminal residue" evidence="1">
    <location>
        <position position="49"/>
    </location>
</feature>
<sequence length="49" mass="5276">MTSPNYNIHNFTSDGATVSAARLSKLGRVVDRAMHYGLTLLPDGRRSGA</sequence>